<feature type="transmembrane region" description="Helical" evidence="4">
    <location>
        <begin position="132"/>
        <end position="154"/>
    </location>
</feature>
<reference evidence="6" key="1">
    <citation type="journal article" date="2023" name="Mol. Phylogenet. Evol.">
        <title>Genome-scale phylogeny and comparative genomics of the fungal order Sordariales.</title>
        <authorList>
            <person name="Hensen N."/>
            <person name="Bonometti L."/>
            <person name="Westerberg I."/>
            <person name="Brannstrom I.O."/>
            <person name="Guillou S."/>
            <person name="Cros-Aarteil S."/>
            <person name="Calhoun S."/>
            <person name="Haridas S."/>
            <person name="Kuo A."/>
            <person name="Mondo S."/>
            <person name="Pangilinan J."/>
            <person name="Riley R."/>
            <person name="LaButti K."/>
            <person name="Andreopoulos B."/>
            <person name="Lipzen A."/>
            <person name="Chen C."/>
            <person name="Yan M."/>
            <person name="Daum C."/>
            <person name="Ng V."/>
            <person name="Clum A."/>
            <person name="Steindorff A."/>
            <person name="Ohm R.A."/>
            <person name="Martin F."/>
            <person name="Silar P."/>
            <person name="Natvig D.O."/>
            <person name="Lalanne C."/>
            <person name="Gautier V."/>
            <person name="Ament-Velasquez S.L."/>
            <person name="Kruys A."/>
            <person name="Hutchinson M.I."/>
            <person name="Powell A.J."/>
            <person name="Barry K."/>
            <person name="Miller A.N."/>
            <person name="Grigoriev I.V."/>
            <person name="Debuchy R."/>
            <person name="Gladieux P."/>
            <person name="Hiltunen Thoren M."/>
            <person name="Johannesson H."/>
        </authorList>
    </citation>
    <scope>NUCLEOTIDE SEQUENCE</scope>
    <source>
        <strain evidence="6">CBS 958.72</strain>
    </source>
</reference>
<feature type="transmembrane region" description="Helical" evidence="4">
    <location>
        <begin position="393"/>
        <end position="415"/>
    </location>
</feature>
<feature type="transmembrane region" description="Helical" evidence="4">
    <location>
        <begin position="193"/>
        <end position="211"/>
    </location>
</feature>
<keyword evidence="4" id="KW-0812">Transmembrane</keyword>
<feature type="domain" description="Major facilitator superfamily (MFS) profile" evidence="5">
    <location>
        <begin position="63"/>
        <end position="458"/>
    </location>
</feature>
<evidence type="ECO:0000259" key="5">
    <source>
        <dbReference type="PROSITE" id="PS50850"/>
    </source>
</evidence>
<accession>A0AAE0KCV3</accession>
<keyword evidence="4" id="KW-1133">Transmembrane helix</keyword>
<dbReference type="Proteomes" id="UP001287356">
    <property type="component" value="Unassembled WGS sequence"/>
</dbReference>
<dbReference type="Pfam" id="PF07690">
    <property type="entry name" value="MFS_1"/>
    <property type="match status" value="1"/>
</dbReference>
<name>A0AAE0KCV3_9PEZI</name>
<dbReference type="InterPro" id="IPR011701">
    <property type="entry name" value="MFS"/>
</dbReference>
<dbReference type="GO" id="GO:0022857">
    <property type="term" value="F:transmembrane transporter activity"/>
    <property type="evidence" value="ECO:0007669"/>
    <property type="project" value="InterPro"/>
</dbReference>
<comment type="caution">
    <text evidence="6">The sequence shown here is derived from an EMBL/GenBank/DDBJ whole genome shotgun (WGS) entry which is preliminary data.</text>
</comment>
<feature type="transmembrane region" description="Helical" evidence="4">
    <location>
        <begin position="223"/>
        <end position="243"/>
    </location>
</feature>
<dbReference type="InterPro" id="IPR050327">
    <property type="entry name" value="Proton-linked_MCT"/>
</dbReference>
<feature type="transmembrane region" description="Helical" evidence="4">
    <location>
        <begin position="292"/>
        <end position="312"/>
    </location>
</feature>
<evidence type="ECO:0000256" key="1">
    <source>
        <dbReference type="ARBA" id="ARBA00004141"/>
    </source>
</evidence>
<evidence type="ECO:0000256" key="3">
    <source>
        <dbReference type="SAM" id="MobiDB-lite"/>
    </source>
</evidence>
<feature type="region of interest" description="Disordered" evidence="3">
    <location>
        <begin position="1"/>
        <end position="32"/>
    </location>
</feature>
<feature type="transmembrane region" description="Helical" evidence="4">
    <location>
        <begin position="64"/>
        <end position="85"/>
    </location>
</feature>
<dbReference type="PANTHER" id="PTHR11360:SF234">
    <property type="entry name" value="MFS-TYPE TRANSPORTER DBAD-RELATED"/>
    <property type="match status" value="1"/>
</dbReference>
<protein>
    <submittedName>
        <fullName evidence="6">Monocarboxylate permease</fullName>
    </submittedName>
</protein>
<evidence type="ECO:0000256" key="2">
    <source>
        <dbReference type="ARBA" id="ARBA00006727"/>
    </source>
</evidence>
<dbReference type="AlphaFoldDB" id="A0AAE0KCV3"/>
<sequence>MASIHESVLDPKDRESDTDVASIPAGAEKNTDAVNDAGAAAVAVDTTAAGPPPPPPPPNGGLRAWLQVLGAFFLNFNSWGMINTFGIYQAEYSTGILSGSSESAISWIGSLQAFLMLVVCVLCGRLLDAGHFYADITVGVFLAVFGMMMTSLASQYWQVILAQGVVVGVGAGMIFIPSVQIVGTYFSTRRSTAMGLAATGSSIGGIVYPVVLKRLAAELGLRWATRVVGFIMLGTLLVSVAVMRPRLPPRKSGLPPLVNVAALRDPAFALWLVAVFFTFVGLYVPFFFAEKYALSVGVSSDLAFYLLIIMNAGSVPGRIVPSMIADKVGNMSIMIPAVLFSGVITLAWIGAHAQPGLIAAAFFLGLVSGSIQAVLPANVVFLCPDLSTLGSNLGMTMFTSGFGLLIGSPVAGAIIDRQSSADGVVFWGALTFAGVFIIAGSILLTACRVIKVGFAIVKA</sequence>
<feature type="transmembrane region" description="Helical" evidence="4">
    <location>
        <begin position="268"/>
        <end position="286"/>
    </location>
</feature>
<keyword evidence="7" id="KW-1185">Reference proteome</keyword>
<dbReference type="InterPro" id="IPR036259">
    <property type="entry name" value="MFS_trans_sf"/>
</dbReference>
<dbReference type="InterPro" id="IPR020846">
    <property type="entry name" value="MFS_dom"/>
</dbReference>
<dbReference type="PROSITE" id="PS50850">
    <property type="entry name" value="MFS"/>
    <property type="match status" value="1"/>
</dbReference>
<dbReference type="PANTHER" id="PTHR11360">
    <property type="entry name" value="MONOCARBOXYLATE TRANSPORTER"/>
    <property type="match status" value="1"/>
</dbReference>
<feature type="transmembrane region" description="Helical" evidence="4">
    <location>
        <begin position="333"/>
        <end position="351"/>
    </location>
</feature>
<proteinExistence type="inferred from homology"/>
<feature type="transmembrane region" description="Helical" evidence="4">
    <location>
        <begin position="427"/>
        <end position="450"/>
    </location>
</feature>
<dbReference type="SUPFAM" id="SSF103473">
    <property type="entry name" value="MFS general substrate transporter"/>
    <property type="match status" value="1"/>
</dbReference>
<comment type="similarity">
    <text evidence="2">Belongs to the major facilitator superfamily. Monocarboxylate porter (TC 2.A.1.13) family.</text>
</comment>
<gene>
    <name evidence="6" type="ORF">B0T24DRAFT_577038</name>
</gene>
<dbReference type="Gene3D" id="1.20.1250.20">
    <property type="entry name" value="MFS general substrate transporter like domains"/>
    <property type="match status" value="1"/>
</dbReference>
<dbReference type="GO" id="GO:0016020">
    <property type="term" value="C:membrane"/>
    <property type="evidence" value="ECO:0007669"/>
    <property type="project" value="UniProtKB-SubCell"/>
</dbReference>
<feature type="compositionally biased region" description="Basic and acidic residues" evidence="3">
    <location>
        <begin position="7"/>
        <end position="17"/>
    </location>
</feature>
<feature type="transmembrane region" description="Helical" evidence="4">
    <location>
        <begin position="357"/>
        <end position="381"/>
    </location>
</feature>
<feature type="transmembrane region" description="Helical" evidence="4">
    <location>
        <begin position="160"/>
        <end position="186"/>
    </location>
</feature>
<keyword evidence="4" id="KW-0472">Membrane</keyword>
<comment type="subcellular location">
    <subcellularLocation>
        <location evidence="1">Membrane</location>
        <topology evidence="1">Multi-pass membrane protein</topology>
    </subcellularLocation>
</comment>
<evidence type="ECO:0000313" key="7">
    <source>
        <dbReference type="Proteomes" id="UP001287356"/>
    </source>
</evidence>
<reference evidence="6" key="2">
    <citation type="submission" date="2023-06" db="EMBL/GenBank/DDBJ databases">
        <authorList>
            <consortium name="Lawrence Berkeley National Laboratory"/>
            <person name="Haridas S."/>
            <person name="Hensen N."/>
            <person name="Bonometti L."/>
            <person name="Westerberg I."/>
            <person name="Brannstrom I.O."/>
            <person name="Guillou S."/>
            <person name="Cros-Aarteil S."/>
            <person name="Calhoun S."/>
            <person name="Kuo A."/>
            <person name="Mondo S."/>
            <person name="Pangilinan J."/>
            <person name="Riley R."/>
            <person name="Labutti K."/>
            <person name="Andreopoulos B."/>
            <person name="Lipzen A."/>
            <person name="Chen C."/>
            <person name="Yanf M."/>
            <person name="Daum C."/>
            <person name="Ng V."/>
            <person name="Clum A."/>
            <person name="Steindorff A."/>
            <person name="Ohm R."/>
            <person name="Martin F."/>
            <person name="Silar P."/>
            <person name="Natvig D."/>
            <person name="Lalanne C."/>
            <person name="Gautier V."/>
            <person name="Ament-Velasquez S.L."/>
            <person name="Kruys A."/>
            <person name="Hutchinson M.I."/>
            <person name="Powell A.J."/>
            <person name="Barry K."/>
            <person name="Miller A.N."/>
            <person name="Grigoriev I.V."/>
            <person name="Debuchy R."/>
            <person name="Gladieux P."/>
            <person name="Thoren M.H."/>
            <person name="Johannesson H."/>
        </authorList>
    </citation>
    <scope>NUCLEOTIDE SEQUENCE</scope>
    <source>
        <strain evidence="6">CBS 958.72</strain>
    </source>
</reference>
<organism evidence="6 7">
    <name type="scientific">Lasiosphaeria ovina</name>
    <dbReference type="NCBI Taxonomy" id="92902"/>
    <lineage>
        <taxon>Eukaryota</taxon>
        <taxon>Fungi</taxon>
        <taxon>Dikarya</taxon>
        <taxon>Ascomycota</taxon>
        <taxon>Pezizomycotina</taxon>
        <taxon>Sordariomycetes</taxon>
        <taxon>Sordariomycetidae</taxon>
        <taxon>Sordariales</taxon>
        <taxon>Lasiosphaeriaceae</taxon>
        <taxon>Lasiosphaeria</taxon>
    </lineage>
</organism>
<evidence type="ECO:0000256" key="4">
    <source>
        <dbReference type="SAM" id="Phobius"/>
    </source>
</evidence>
<evidence type="ECO:0000313" key="6">
    <source>
        <dbReference type="EMBL" id="KAK3374149.1"/>
    </source>
</evidence>
<dbReference type="EMBL" id="JAULSN010000004">
    <property type="protein sequence ID" value="KAK3374149.1"/>
    <property type="molecule type" value="Genomic_DNA"/>
</dbReference>
<feature type="transmembrane region" description="Helical" evidence="4">
    <location>
        <begin position="105"/>
        <end position="127"/>
    </location>
</feature>